<dbReference type="SUPFAM" id="SSF51182">
    <property type="entry name" value="RmlC-like cupins"/>
    <property type="match status" value="1"/>
</dbReference>
<evidence type="ECO:0000313" key="3">
    <source>
        <dbReference type="EMBL" id="HDR00074.1"/>
    </source>
</evidence>
<dbReference type="PANTHER" id="PTHR21047">
    <property type="entry name" value="DTDP-6-DEOXY-D-GLUCOSE-3,5 EPIMERASE"/>
    <property type="match status" value="1"/>
</dbReference>
<dbReference type="PANTHER" id="PTHR21047:SF2">
    <property type="entry name" value="THYMIDINE DIPHOSPHO-4-KETO-RHAMNOSE 3,5-EPIMERASE"/>
    <property type="match status" value="1"/>
</dbReference>
<dbReference type="InterPro" id="IPR000888">
    <property type="entry name" value="RmlC-like"/>
</dbReference>
<dbReference type="InterPro" id="IPR014710">
    <property type="entry name" value="RmlC-like_jellyroll"/>
</dbReference>
<protein>
    <submittedName>
        <fullName evidence="3">dTDP-4-dehydrorhamnose 3,5-epimerase</fullName>
    </submittedName>
</protein>
<dbReference type="Gene3D" id="2.60.120.10">
    <property type="entry name" value="Jelly Rolls"/>
    <property type="match status" value="1"/>
</dbReference>
<proteinExistence type="predicted"/>
<accession>A0A7V0XFI2</accession>
<dbReference type="GO" id="GO:0008830">
    <property type="term" value="F:dTDP-4-dehydrorhamnose 3,5-epimerase activity"/>
    <property type="evidence" value="ECO:0007669"/>
    <property type="project" value="InterPro"/>
</dbReference>
<sequence>MRLSRGRIPVRASVTIGGVFLSASRVATDQRGWLIELFREDVLKESGQEGARPVMAYLSMTLPGVVRGPHEHREQTDFFAFVGPSDFEVTLWDNRPGSPTYRQRERFVLGAGKPATLIVPPGVVHAYRNVGETDGWVLNLPNRLYRGAGRKDEVDEIRHEDDPESPFRLED</sequence>
<comment type="caution">
    <text evidence="3">The sequence shown here is derived from an EMBL/GenBank/DDBJ whole genome shotgun (WGS) entry which is preliminary data.</text>
</comment>
<name>A0A7V0XFI2_UNCW3</name>
<organism evidence="3">
    <name type="scientific">candidate division WOR-3 bacterium</name>
    <dbReference type="NCBI Taxonomy" id="2052148"/>
    <lineage>
        <taxon>Bacteria</taxon>
        <taxon>Bacteria division WOR-3</taxon>
    </lineage>
</organism>
<dbReference type="Proteomes" id="UP000885672">
    <property type="component" value="Unassembled WGS sequence"/>
</dbReference>
<evidence type="ECO:0000256" key="2">
    <source>
        <dbReference type="SAM" id="MobiDB-lite"/>
    </source>
</evidence>
<gene>
    <name evidence="3" type="ORF">ENN51_07320</name>
</gene>
<dbReference type="Pfam" id="PF00908">
    <property type="entry name" value="dTDP_sugar_isom"/>
    <property type="match status" value="1"/>
</dbReference>
<evidence type="ECO:0000256" key="1">
    <source>
        <dbReference type="PIRSR" id="PIRSR600888-3"/>
    </source>
</evidence>
<dbReference type="GO" id="GO:0005829">
    <property type="term" value="C:cytosol"/>
    <property type="evidence" value="ECO:0007669"/>
    <property type="project" value="TreeGrafter"/>
</dbReference>
<feature type="region of interest" description="Disordered" evidence="2">
    <location>
        <begin position="152"/>
        <end position="171"/>
    </location>
</feature>
<dbReference type="AlphaFoldDB" id="A0A7V0XFI2"/>
<dbReference type="EMBL" id="DSBX01000272">
    <property type="protein sequence ID" value="HDR00074.1"/>
    <property type="molecule type" value="Genomic_DNA"/>
</dbReference>
<dbReference type="GO" id="GO:0019305">
    <property type="term" value="P:dTDP-rhamnose biosynthetic process"/>
    <property type="evidence" value="ECO:0007669"/>
    <property type="project" value="TreeGrafter"/>
</dbReference>
<feature type="site" description="Participates in a stacking interaction with the thymidine ring of dTDP-4-oxo-6-deoxyglucose" evidence="1">
    <location>
        <position position="145"/>
    </location>
</feature>
<dbReference type="InterPro" id="IPR011051">
    <property type="entry name" value="RmlC_Cupin_sf"/>
</dbReference>
<reference evidence="3" key="1">
    <citation type="journal article" date="2020" name="mSystems">
        <title>Genome- and Community-Level Interaction Insights into Carbon Utilization and Element Cycling Functions of Hydrothermarchaeota in Hydrothermal Sediment.</title>
        <authorList>
            <person name="Zhou Z."/>
            <person name="Liu Y."/>
            <person name="Xu W."/>
            <person name="Pan J."/>
            <person name="Luo Z.H."/>
            <person name="Li M."/>
        </authorList>
    </citation>
    <scope>NUCLEOTIDE SEQUENCE [LARGE SCALE GENOMIC DNA]</scope>
    <source>
        <strain evidence="3">SpSt-1182</strain>
    </source>
</reference>
<dbReference type="GO" id="GO:0000271">
    <property type="term" value="P:polysaccharide biosynthetic process"/>
    <property type="evidence" value="ECO:0007669"/>
    <property type="project" value="TreeGrafter"/>
</dbReference>